<dbReference type="EMBL" id="CM043021">
    <property type="protein sequence ID" value="KAI4458206.1"/>
    <property type="molecule type" value="Genomic_DNA"/>
</dbReference>
<accession>A0ACB9SV75</accession>
<organism evidence="1 2">
    <name type="scientific">Holotrichia oblita</name>
    <name type="common">Chafer beetle</name>
    <dbReference type="NCBI Taxonomy" id="644536"/>
    <lineage>
        <taxon>Eukaryota</taxon>
        <taxon>Metazoa</taxon>
        <taxon>Ecdysozoa</taxon>
        <taxon>Arthropoda</taxon>
        <taxon>Hexapoda</taxon>
        <taxon>Insecta</taxon>
        <taxon>Pterygota</taxon>
        <taxon>Neoptera</taxon>
        <taxon>Endopterygota</taxon>
        <taxon>Coleoptera</taxon>
        <taxon>Polyphaga</taxon>
        <taxon>Scarabaeiformia</taxon>
        <taxon>Scarabaeidae</taxon>
        <taxon>Melolonthinae</taxon>
        <taxon>Holotrichia</taxon>
    </lineage>
</organism>
<name>A0ACB9SV75_HOLOL</name>
<dbReference type="Proteomes" id="UP001056778">
    <property type="component" value="Chromosome 7"/>
</dbReference>
<gene>
    <name evidence="1" type="ORF">MML48_7g00002603</name>
</gene>
<keyword evidence="2" id="KW-1185">Reference proteome</keyword>
<proteinExistence type="predicted"/>
<evidence type="ECO:0000313" key="2">
    <source>
        <dbReference type="Proteomes" id="UP001056778"/>
    </source>
</evidence>
<reference evidence="1" key="1">
    <citation type="submission" date="2022-04" db="EMBL/GenBank/DDBJ databases">
        <title>Chromosome-scale genome assembly of Holotrichia oblita Faldermann.</title>
        <authorList>
            <person name="Rongchong L."/>
        </authorList>
    </citation>
    <scope>NUCLEOTIDE SEQUENCE</scope>
    <source>
        <strain evidence="1">81SQS9</strain>
    </source>
</reference>
<sequence length="509" mass="58031">MISYDALFPPLVPIFFAILLYFQYAHSYFKSLKIPTLPASFPFGNISKVVFRKQSINDKAVEVYNILKSQGHRFGGIYFFTHPVFLPVDVELITNILVKDYNYFEDRGIHYDEENDPISAHLFSLHGKKWKQLRAKLSPAFTAKKVKYMFETIGQCGNEMIDVLEKMIQSDTTIEIKDILSRFTTDVIGSCAFGIKCNSLKDSNAEFRIMGNRAFTHTLIDFFRNALIRMSPTLAKIFRLSVFPSVVGKFFKSVVEDTINFRENTGITRNDFLQLLIKLMKGESLEDDEITKIDIPRLTMNEASAQAFIFFLAGFETTSTSLGFTMLELASHQDIQEKARKEVVKALEKFDERISHDAILDLPYVEMIILESLRKYPPAPAYLRRCTKNYEIPGTNVVIPEGLSILIPTMAIHRDPEFYPNPDAFDPERFSETNKSSLKENTYIPFGAGPRKCIGMRFAMVQSKLALALLLKNFTFSLSPGTLLPVEMEAKGIVLAPKRGIWINMEKII</sequence>
<evidence type="ECO:0000313" key="1">
    <source>
        <dbReference type="EMBL" id="KAI4458206.1"/>
    </source>
</evidence>
<protein>
    <submittedName>
        <fullName evidence="1">Cytochrome p450</fullName>
    </submittedName>
</protein>
<comment type="caution">
    <text evidence="1">The sequence shown here is derived from an EMBL/GenBank/DDBJ whole genome shotgun (WGS) entry which is preliminary data.</text>
</comment>